<dbReference type="OrthoDB" id="2287781at2759"/>
<keyword evidence="3" id="KW-1185">Reference proteome</keyword>
<evidence type="ECO:0000313" key="2">
    <source>
        <dbReference type="EMBL" id="KAG2196321.1"/>
    </source>
</evidence>
<name>A0A8H7QRG6_9FUNG</name>
<organism evidence="2 3">
    <name type="scientific">Mucor saturninus</name>
    <dbReference type="NCBI Taxonomy" id="64648"/>
    <lineage>
        <taxon>Eukaryota</taxon>
        <taxon>Fungi</taxon>
        <taxon>Fungi incertae sedis</taxon>
        <taxon>Mucoromycota</taxon>
        <taxon>Mucoromycotina</taxon>
        <taxon>Mucoromycetes</taxon>
        <taxon>Mucorales</taxon>
        <taxon>Mucorineae</taxon>
        <taxon>Mucoraceae</taxon>
        <taxon>Mucor</taxon>
    </lineage>
</organism>
<dbReference type="AlphaFoldDB" id="A0A8H7QRG6"/>
<reference evidence="2" key="1">
    <citation type="submission" date="2020-12" db="EMBL/GenBank/DDBJ databases">
        <title>Metabolic potential, ecology and presence of endohyphal bacteria is reflected in genomic diversity of Mucoromycotina.</title>
        <authorList>
            <person name="Muszewska A."/>
            <person name="Okrasinska A."/>
            <person name="Steczkiewicz K."/>
            <person name="Drgas O."/>
            <person name="Orlowska M."/>
            <person name="Perlinska-Lenart U."/>
            <person name="Aleksandrzak-Piekarczyk T."/>
            <person name="Szatraj K."/>
            <person name="Zielenkiewicz U."/>
            <person name="Pilsyk S."/>
            <person name="Malc E."/>
            <person name="Mieczkowski P."/>
            <person name="Kruszewska J.S."/>
            <person name="Biernat P."/>
            <person name="Pawlowska J."/>
        </authorList>
    </citation>
    <scope>NUCLEOTIDE SEQUENCE</scope>
    <source>
        <strain evidence="2">WA0000017839</strain>
    </source>
</reference>
<evidence type="ECO:0000256" key="1">
    <source>
        <dbReference type="SAM" id="MobiDB-lite"/>
    </source>
</evidence>
<accession>A0A8H7QRG6</accession>
<feature type="compositionally biased region" description="Basic residues" evidence="1">
    <location>
        <begin position="266"/>
        <end position="276"/>
    </location>
</feature>
<feature type="region of interest" description="Disordered" evidence="1">
    <location>
        <begin position="142"/>
        <end position="276"/>
    </location>
</feature>
<gene>
    <name evidence="2" type="ORF">INT47_009316</name>
</gene>
<protein>
    <submittedName>
        <fullName evidence="2">Uncharacterized protein</fullName>
    </submittedName>
</protein>
<feature type="compositionally biased region" description="Acidic residues" evidence="1">
    <location>
        <begin position="204"/>
        <end position="227"/>
    </location>
</feature>
<dbReference type="Proteomes" id="UP000603453">
    <property type="component" value="Unassembled WGS sequence"/>
</dbReference>
<dbReference type="EMBL" id="JAEPRD010000149">
    <property type="protein sequence ID" value="KAG2196321.1"/>
    <property type="molecule type" value="Genomic_DNA"/>
</dbReference>
<proteinExistence type="predicted"/>
<feature type="compositionally biased region" description="Acidic residues" evidence="1">
    <location>
        <begin position="239"/>
        <end position="262"/>
    </location>
</feature>
<evidence type="ECO:0000313" key="3">
    <source>
        <dbReference type="Proteomes" id="UP000603453"/>
    </source>
</evidence>
<sequence>MSQPEELVDSHNVTEFILIEQLIHDNKVRNAIGTYKTKESAYAAALIRQMQSIEKCSDKWSKTKLGEKQAQIIELCRYIKTDLTSYEARFEYVTKQCTDLFEDISDVRYIVVPLKTDTNPPFNESVFKTKIRNFLDVFQTKSDIEEDLGNSDDDEDDDDDEEDLEEDLEEEDLEEDLEEEDLEEEDIEEEDEEDLPTSEPPLADLDDISDDDIEEEDEEDEEEEEEEGSSHLKRSFSALEEDDEEDEIDEDGEDELDDDDDALLPNKKRRLVVSED</sequence>
<comment type="caution">
    <text evidence="2">The sequence shown here is derived from an EMBL/GenBank/DDBJ whole genome shotgun (WGS) entry which is preliminary data.</text>
</comment>
<feature type="compositionally biased region" description="Acidic residues" evidence="1">
    <location>
        <begin position="144"/>
        <end position="196"/>
    </location>
</feature>